<protein>
    <submittedName>
        <fullName evidence="2">TIGR02677 family protein</fullName>
    </submittedName>
</protein>
<name>A0A1C5I677_9ACTN</name>
<dbReference type="AlphaFoldDB" id="A0A1C5I677"/>
<evidence type="ECO:0000313" key="2">
    <source>
        <dbReference type="EMBL" id="SCG53677.1"/>
    </source>
</evidence>
<dbReference type="Proteomes" id="UP000198217">
    <property type="component" value="Chromosome I"/>
</dbReference>
<keyword evidence="3" id="KW-1185">Reference proteome</keyword>
<feature type="region of interest" description="Disordered" evidence="1">
    <location>
        <begin position="539"/>
        <end position="561"/>
    </location>
</feature>
<evidence type="ECO:0000313" key="3">
    <source>
        <dbReference type="Proteomes" id="UP000198217"/>
    </source>
</evidence>
<evidence type="ECO:0000256" key="1">
    <source>
        <dbReference type="SAM" id="MobiDB-lite"/>
    </source>
</evidence>
<dbReference type="InterPro" id="IPR013493">
    <property type="entry name" value="CHP02677"/>
</dbReference>
<accession>A0A1C5I677</accession>
<dbReference type="RefSeq" id="WP_197700289.1">
    <property type="nucleotide sequence ID" value="NZ_LT607750.1"/>
</dbReference>
<proteinExistence type="predicted"/>
<gene>
    <name evidence="2" type="ORF">GA0070609_2864</name>
</gene>
<sequence length="561" mass="61395">MVDGPRSRPMFRQVPADMFAFTTTDRAELHTAVMQVFGDAHERLVAALTFDEILAALPGVGWYEPVADSSLDYTLGALHKYGLIERTQNHSAHYASAAEYERRNLHYSLSRKGEAAYEGVLHAVQHLSSTGALQTAVLDAILDRLGELHDLLTDDTAADRRVYAALMELEGHLAGLRASTKQFNGQLQRLLREEGADPTTFAEVKQATIAYLSEFVTNLDGRRQAIAEAVARIQQRGVTVLHHRALRGADLPTLPGSSDPAPRWLEQRAARWDGLCSWFRPGDGARPRIDQLADVARRAIVALMRALERLTDSRRRGTSTAADFRALARWFATCESDEAAHTLWSAAFGLWPARHTHLALDDPTAVPATTSWWHAPAVPVSPLLRTTGQADKVARTARVRDTAEVRRLRRERVVAERAELERAWRQLATPGPVRLSAFGRLDPGSFARLLELLSRALSAPERHGVRRAATADGRLVVTLTDADSAGRALLRTPHGVLSAPDLLVSISEARPTPAFPRQATDTEPPDLPAILDEAERLVAPGDASPPGLGSEAPMMIDGRSA</sequence>
<reference evidence="2 3" key="1">
    <citation type="submission" date="2016-06" db="EMBL/GenBank/DDBJ databases">
        <authorList>
            <person name="Kjaerup R.B."/>
            <person name="Dalgaard T.S."/>
            <person name="Juul-Madsen H.R."/>
        </authorList>
    </citation>
    <scope>NUCLEOTIDE SEQUENCE [LARGE SCALE GENOMIC DNA]</scope>
    <source>
        <strain evidence="2 3">DSM 43904</strain>
    </source>
</reference>
<organism evidence="2 3">
    <name type="scientific">Micromonospora echinaurantiaca</name>
    <dbReference type="NCBI Taxonomy" id="47857"/>
    <lineage>
        <taxon>Bacteria</taxon>
        <taxon>Bacillati</taxon>
        <taxon>Actinomycetota</taxon>
        <taxon>Actinomycetes</taxon>
        <taxon>Micromonosporales</taxon>
        <taxon>Micromonosporaceae</taxon>
        <taxon>Micromonospora</taxon>
    </lineage>
</organism>
<dbReference type="EMBL" id="LT607750">
    <property type="protein sequence ID" value="SCG53677.1"/>
    <property type="molecule type" value="Genomic_DNA"/>
</dbReference>
<dbReference type="NCBIfam" id="TIGR02677">
    <property type="entry name" value="TIGR02677 family protein"/>
    <property type="match status" value="1"/>
</dbReference>
<dbReference type="Pfam" id="PF09660">
    <property type="entry name" value="DUF2397"/>
    <property type="match status" value="1"/>
</dbReference>